<keyword evidence="1" id="KW-0805">Transcription regulation</keyword>
<evidence type="ECO:0000256" key="3">
    <source>
        <dbReference type="ARBA" id="ARBA00023163"/>
    </source>
</evidence>
<dbReference type="SUPFAM" id="SSF47413">
    <property type="entry name" value="lambda repressor-like DNA-binding domains"/>
    <property type="match status" value="1"/>
</dbReference>
<dbReference type="STRING" id="1178516.AWR27_11240"/>
<dbReference type="InterPro" id="IPR010982">
    <property type="entry name" value="Lambda_DNA-bd_dom_sf"/>
</dbReference>
<dbReference type="AlphaFoldDB" id="A0A1P9WX00"/>
<dbReference type="PANTHER" id="PTHR30146">
    <property type="entry name" value="LACI-RELATED TRANSCRIPTIONAL REPRESSOR"/>
    <property type="match status" value="1"/>
</dbReference>
<evidence type="ECO:0000313" key="6">
    <source>
        <dbReference type="Proteomes" id="UP000187941"/>
    </source>
</evidence>
<dbReference type="GO" id="GO:0003700">
    <property type="term" value="F:DNA-binding transcription factor activity"/>
    <property type="evidence" value="ECO:0007669"/>
    <property type="project" value="TreeGrafter"/>
</dbReference>
<dbReference type="CDD" id="cd01392">
    <property type="entry name" value="HTH_LacI"/>
    <property type="match status" value="1"/>
</dbReference>
<dbReference type="Gene3D" id="3.40.50.2300">
    <property type="match status" value="2"/>
</dbReference>
<sequence>MKPKKISLSDIAKEAGVSIALVSYVLSGKEKEGRVGPEIAQRIRVIARELNYQPNLLAKSLRDGRTYTIGLIIADISNPFFANIAREVEDESRRNGYTVIIGSSDENADKAYDLMNVLINRQVDGFIIVSSENSERIVTHLQTIGMPFVLLDRHFPAFDTDFVVTNNAKASYEAGVHLLENGYRRIGFVAYRSVMFHVKERIRGYQDALRDRGIVAEADWLKEVQFDNMATEIRTAIDELLSGRVPIDAIIFSTYGLAVNGLKYFNERKVRVPDDVGVVSFGQAEVFDLYYCPISFMRQPIDVLGKRAVEVLMERLQQPDNPHRQVTIDAQLIARESSQRKPE</sequence>
<evidence type="ECO:0000313" key="5">
    <source>
        <dbReference type="EMBL" id="AQG79848.1"/>
    </source>
</evidence>
<dbReference type="KEGG" id="smon:AWR27_11240"/>
<accession>A0A1P9WX00</accession>
<gene>
    <name evidence="5" type="ORF">AWR27_11240</name>
</gene>
<dbReference type="Proteomes" id="UP000187941">
    <property type="component" value="Chromosome"/>
</dbReference>
<dbReference type="CDD" id="cd19977">
    <property type="entry name" value="PBP1_EndR-like"/>
    <property type="match status" value="1"/>
</dbReference>
<dbReference type="Pfam" id="PF00532">
    <property type="entry name" value="Peripla_BP_1"/>
    <property type="match status" value="1"/>
</dbReference>
<dbReference type="InterPro" id="IPR001761">
    <property type="entry name" value="Peripla_BP/Lac1_sug-bd_dom"/>
</dbReference>
<keyword evidence="6" id="KW-1185">Reference proteome</keyword>
<keyword evidence="3" id="KW-0804">Transcription</keyword>
<keyword evidence="2" id="KW-0238">DNA-binding</keyword>
<dbReference type="SUPFAM" id="SSF53822">
    <property type="entry name" value="Periplasmic binding protein-like I"/>
    <property type="match status" value="1"/>
</dbReference>
<evidence type="ECO:0000259" key="4">
    <source>
        <dbReference type="PROSITE" id="PS50932"/>
    </source>
</evidence>
<feature type="domain" description="HTH lacI-type" evidence="4">
    <location>
        <begin position="6"/>
        <end position="63"/>
    </location>
</feature>
<name>A0A1P9WX00_9BACT</name>
<evidence type="ECO:0000256" key="2">
    <source>
        <dbReference type="ARBA" id="ARBA00023125"/>
    </source>
</evidence>
<protein>
    <submittedName>
        <fullName evidence="5">LacI family transcriptional regulator</fullName>
    </submittedName>
</protein>
<organism evidence="5 6">
    <name type="scientific">Spirosoma montaniterrae</name>
    <dbReference type="NCBI Taxonomy" id="1178516"/>
    <lineage>
        <taxon>Bacteria</taxon>
        <taxon>Pseudomonadati</taxon>
        <taxon>Bacteroidota</taxon>
        <taxon>Cytophagia</taxon>
        <taxon>Cytophagales</taxon>
        <taxon>Cytophagaceae</taxon>
        <taxon>Spirosoma</taxon>
    </lineage>
</organism>
<proteinExistence type="predicted"/>
<dbReference type="InterPro" id="IPR028082">
    <property type="entry name" value="Peripla_BP_I"/>
</dbReference>
<dbReference type="InterPro" id="IPR000843">
    <property type="entry name" value="HTH_LacI"/>
</dbReference>
<dbReference type="RefSeq" id="WP_077131282.1">
    <property type="nucleotide sequence ID" value="NZ_CP014263.1"/>
</dbReference>
<dbReference type="EMBL" id="CP014263">
    <property type="protein sequence ID" value="AQG79848.1"/>
    <property type="molecule type" value="Genomic_DNA"/>
</dbReference>
<dbReference type="GO" id="GO:0000976">
    <property type="term" value="F:transcription cis-regulatory region binding"/>
    <property type="evidence" value="ECO:0007669"/>
    <property type="project" value="TreeGrafter"/>
</dbReference>
<dbReference type="Pfam" id="PF00356">
    <property type="entry name" value="LacI"/>
    <property type="match status" value="1"/>
</dbReference>
<dbReference type="Gene3D" id="1.10.260.40">
    <property type="entry name" value="lambda repressor-like DNA-binding domains"/>
    <property type="match status" value="1"/>
</dbReference>
<dbReference type="PANTHER" id="PTHR30146:SF109">
    <property type="entry name" value="HTH-TYPE TRANSCRIPTIONAL REGULATOR GALS"/>
    <property type="match status" value="1"/>
</dbReference>
<dbReference type="SMART" id="SM00354">
    <property type="entry name" value="HTH_LACI"/>
    <property type="match status" value="1"/>
</dbReference>
<dbReference type="PROSITE" id="PS50932">
    <property type="entry name" value="HTH_LACI_2"/>
    <property type="match status" value="1"/>
</dbReference>
<dbReference type="OrthoDB" id="833520at2"/>
<reference evidence="5 6" key="1">
    <citation type="submission" date="2016-01" db="EMBL/GenBank/DDBJ databases">
        <authorList>
            <person name="Oliw E.H."/>
        </authorList>
    </citation>
    <scope>NUCLEOTIDE SEQUENCE [LARGE SCALE GENOMIC DNA]</scope>
    <source>
        <strain evidence="5 6">DY10</strain>
    </source>
</reference>
<evidence type="ECO:0000256" key="1">
    <source>
        <dbReference type="ARBA" id="ARBA00023015"/>
    </source>
</evidence>